<feature type="signal peptide" evidence="1">
    <location>
        <begin position="1"/>
        <end position="20"/>
    </location>
</feature>
<protein>
    <recommendedName>
        <fullName evidence="4">Lipoprotein</fullName>
    </recommendedName>
</protein>
<evidence type="ECO:0008006" key="4">
    <source>
        <dbReference type="Google" id="ProtNLM"/>
    </source>
</evidence>
<dbReference type="EMBL" id="AP025592">
    <property type="protein sequence ID" value="BDG07888.1"/>
    <property type="molecule type" value="Genomic_DNA"/>
</dbReference>
<proteinExistence type="predicted"/>
<sequence length="104" mass="11614">MRTLRWMVPWLALLAATACGETSSQLPSEAQVLSDARAEWGGRVGITGMSLEWIRADPADDAVAYARLKLEGPGVHDLARLHVTYARTLEGWRASRLRIRELRD</sequence>
<dbReference type="Proteomes" id="UP001162734">
    <property type="component" value="Chromosome"/>
</dbReference>
<accession>A0ABM7X7R4</accession>
<organism evidence="2 3">
    <name type="scientific">Anaeromyxobacter paludicola</name>
    <dbReference type="NCBI Taxonomy" id="2918171"/>
    <lineage>
        <taxon>Bacteria</taxon>
        <taxon>Pseudomonadati</taxon>
        <taxon>Myxococcota</taxon>
        <taxon>Myxococcia</taxon>
        <taxon>Myxococcales</taxon>
        <taxon>Cystobacterineae</taxon>
        <taxon>Anaeromyxobacteraceae</taxon>
        <taxon>Anaeromyxobacter</taxon>
    </lineage>
</organism>
<keyword evidence="1" id="KW-0732">Signal</keyword>
<reference evidence="3" key="1">
    <citation type="journal article" date="2022" name="Int. J. Syst. Evol. Microbiol.">
        <title>Anaeromyxobacter oryzae sp. nov., Anaeromyxobacter diazotrophicus sp. nov. and Anaeromyxobacter paludicola sp. nov., isolated from paddy soils.</title>
        <authorList>
            <person name="Itoh H."/>
            <person name="Xu Z."/>
            <person name="Mise K."/>
            <person name="Masuda Y."/>
            <person name="Ushijima N."/>
            <person name="Hayakawa C."/>
            <person name="Shiratori Y."/>
            <person name="Senoo K."/>
        </authorList>
    </citation>
    <scope>NUCLEOTIDE SEQUENCE [LARGE SCALE GENOMIC DNA]</scope>
    <source>
        <strain evidence="3">Red630</strain>
    </source>
</reference>
<dbReference type="PROSITE" id="PS51257">
    <property type="entry name" value="PROKAR_LIPOPROTEIN"/>
    <property type="match status" value="1"/>
</dbReference>
<gene>
    <name evidence="2" type="ORF">AMPC_10010</name>
</gene>
<name>A0ABM7X7R4_9BACT</name>
<evidence type="ECO:0000313" key="3">
    <source>
        <dbReference type="Proteomes" id="UP001162734"/>
    </source>
</evidence>
<evidence type="ECO:0000313" key="2">
    <source>
        <dbReference type="EMBL" id="BDG07888.1"/>
    </source>
</evidence>
<evidence type="ECO:0000256" key="1">
    <source>
        <dbReference type="SAM" id="SignalP"/>
    </source>
</evidence>
<feature type="chain" id="PRO_5045154379" description="Lipoprotein" evidence="1">
    <location>
        <begin position="21"/>
        <end position="104"/>
    </location>
</feature>
<keyword evidence="3" id="KW-1185">Reference proteome</keyword>